<dbReference type="InterPro" id="IPR004550">
    <property type="entry name" value="AsnASE_II"/>
</dbReference>
<dbReference type="InterPro" id="IPR036152">
    <property type="entry name" value="Asp/glu_Ase-like_sf"/>
</dbReference>
<evidence type="ECO:0000256" key="8">
    <source>
        <dbReference type="PROSITE-ProRule" id="PRU10100"/>
    </source>
</evidence>
<dbReference type="AlphaFoldDB" id="A0A174AS06"/>
<feature type="active site" evidence="8">
    <location>
        <position position="94"/>
    </location>
</feature>
<evidence type="ECO:0000259" key="10">
    <source>
        <dbReference type="Pfam" id="PF00710"/>
    </source>
</evidence>
<dbReference type="InterPro" id="IPR020827">
    <property type="entry name" value="Asparaginase/glutaminase_AS1"/>
</dbReference>
<evidence type="ECO:0000256" key="5">
    <source>
        <dbReference type="PIRSR" id="PIRSR001220-1"/>
    </source>
</evidence>
<evidence type="ECO:0000256" key="6">
    <source>
        <dbReference type="PIRSR" id="PIRSR001220-2"/>
    </source>
</evidence>
<protein>
    <recommendedName>
        <fullName evidence="2">asparaginase</fullName>
        <ecNumber evidence="2">3.5.1.1</ecNumber>
    </recommendedName>
</protein>
<evidence type="ECO:0000256" key="2">
    <source>
        <dbReference type="ARBA" id="ARBA00012920"/>
    </source>
</evidence>
<evidence type="ECO:0000256" key="1">
    <source>
        <dbReference type="ARBA" id="ARBA00010518"/>
    </source>
</evidence>
<evidence type="ECO:0000259" key="11">
    <source>
        <dbReference type="Pfam" id="PF17763"/>
    </source>
</evidence>
<name>A0A174AS06_9FIRM</name>
<feature type="domain" description="Asparaginase/glutaminase C-terminal" evidence="11">
    <location>
        <begin position="218"/>
        <end position="327"/>
    </location>
</feature>
<evidence type="ECO:0000256" key="3">
    <source>
        <dbReference type="ARBA" id="ARBA00022801"/>
    </source>
</evidence>
<dbReference type="PRINTS" id="PR00139">
    <property type="entry name" value="ASNGLNASE"/>
</dbReference>
<dbReference type="InterPro" id="IPR040919">
    <property type="entry name" value="Asparaginase_C"/>
</dbReference>
<feature type="binding site" evidence="6">
    <location>
        <position position="61"/>
    </location>
    <ligand>
        <name>substrate</name>
    </ligand>
</feature>
<dbReference type="CDD" id="cd08964">
    <property type="entry name" value="L-asparaginase_II"/>
    <property type="match status" value="1"/>
</dbReference>
<gene>
    <name evidence="12" type="primary">ansB_1</name>
    <name evidence="12" type="ORF">ERS852385_01645</name>
</gene>
<sequence length="330" mass="34855">MIKKHIYILATGGTIAGRAASEEATTGYEAGAIGVADLLAAVPEIRRYAEVEGEQIAAIDSKDMREVIWLRLAARCNALLSREDVDGIVITHGTDTMEETAYFLHLTVHSEKPIVLTGAMRPATAMSADGPMNLLQAVRVAADDEAAGKGVLIVLNGTIESARDAVKTHTTSLDTFRSPEMGALGSVQDGEPVFYRSPLRRHTVHSAFSVKGVTALPRVAILYAHADDDGFLVAAAQKAGCQGIVYAGMGNGSIPERVETALAEAAAEGIAVVRSTRSAAGRVTRAEASYEANGFIASDTLNPAKARVLLQLALLKTSDTASIRTMFSIY</sequence>
<dbReference type="eggNOG" id="COG0252">
    <property type="taxonomic scope" value="Bacteria"/>
</dbReference>
<dbReference type="PROSITE" id="PS00144">
    <property type="entry name" value="ASN_GLN_ASE_1"/>
    <property type="match status" value="1"/>
</dbReference>
<dbReference type="PROSITE" id="PS00917">
    <property type="entry name" value="ASN_GLN_ASE_2"/>
    <property type="match status" value="1"/>
</dbReference>
<dbReference type="InterPro" id="IPR027473">
    <property type="entry name" value="L-asparaginase_C"/>
</dbReference>
<dbReference type="Pfam" id="PF17763">
    <property type="entry name" value="Asparaginase_C"/>
    <property type="match status" value="1"/>
</dbReference>
<dbReference type="InterPro" id="IPR027475">
    <property type="entry name" value="Asparaginase/glutaminase_AS2"/>
</dbReference>
<dbReference type="SFLD" id="SFLDS00057">
    <property type="entry name" value="Glutaminase/Asparaginase"/>
    <property type="match status" value="1"/>
</dbReference>
<dbReference type="GO" id="GO:0004067">
    <property type="term" value="F:asparaginase activity"/>
    <property type="evidence" value="ECO:0007669"/>
    <property type="project" value="UniProtKB-UniRule"/>
</dbReference>
<dbReference type="RefSeq" id="WP_303696184.1">
    <property type="nucleotide sequence ID" value="NZ_CABIWZ010000012.1"/>
</dbReference>
<dbReference type="PIRSF" id="PIRSF001220">
    <property type="entry name" value="L-ASNase_gatD"/>
    <property type="match status" value="1"/>
</dbReference>
<dbReference type="Pfam" id="PF00710">
    <property type="entry name" value="Asparaginase"/>
    <property type="match status" value="1"/>
</dbReference>
<reference evidence="12 13" key="1">
    <citation type="submission" date="2015-09" db="EMBL/GenBank/DDBJ databases">
        <authorList>
            <consortium name="Pathogen Informatics"/>
        </authorList>
    </citation>
    <scope>NUCLEOTIDE SEQUENCE [LARGE SCALE GENOMIC DNA]</scope>
    <source>
        <strain evidence="12 13">2789STDY5608828</strain>
    </source>
</reference>
<accession>A0A174AS06</accession>
<keyword evidence="13" id="KW-1185">Reference proteome</keyword>
<dbReference type="FunFam" id="3.40.50.1170:FF:000001">
    <property type="entry name" value="L-asparaginase 2"/>
    <property type="match status" value="1"/>
</dbReference>
<evidence type="ECO:0000256" key="4">
    <source>
        <dbReference type="ARBA" id="ARBA00049366"/>
    </source>
</evidence>
<feature type="active site" evidence="7">
    <location>
        <position position="14"/>
    </location>
</feature>
<dbReference type="Gene3D" id="3.40.50.1170">
    <property type="entry name" value="L-asparaginase, N-terminal domain"/>
    <property type="match status" value="1"/>
</dbReference>
<dbReference type="Gene3D" id="3.40.50.40">
    <property type="match status" value="1"/>
</dbReference>
<dbReference type="GO" id="GO:0006528">
    <property type="term" value="P:asparagine metabolic process"/>
    <property type="evidence" value="ECO:0007669"/>
    <property type="project" value="InterPro"/>
</dbReference>
<keyword evidence="3 12" id="KW-0378">Hydrolase</keyword>
<dbReference type="PROSITE" id="PS51732">
    <property type="entry name" value="ASN_GLN_ASE_3"/>
    <property type="match status" value="1"/>
</dbReference>
<comment type="similarity">
    <text evidence="1 9">Belongs to the asparaginase 1 family.</text>
</comment>
<dbReference type="PANTHER" id="PTHR11707:SF28">
    <property type="entry name" value="60 KDA LYSOPHOSPHOLIPASE"/>
    <property type="match status" value="1"/>
</dbReference>
<dbReference type="InterPro" id="IPR006034">
    <property type="entry name" value="Asparaginase/glutaminase-like"/>
</dbReference>
<proteinExistence type="inferred from homology"/>
<dbReference type="EMBL" id="CYYU01000012">
    <property type="protein sequence ID" value="CUN90246.1"/>
    <property type="molecule type" value="Genomic_DNA"/>
</dbReference>
<dbReference type="PANTHER" id="PTHR11707">
    <property type="entry name" value="L-ASPARAGINASE"/>
    <property type="match status" value="1"/>
</dbReference>
<dbReference type="PIRSF" id="PIRSF500176">
    <property type="entry name" value="L_ASNase"/>
    <property type="match status" value="1"/>
</dbReference>
<dbReference type="InterPro" id="IPR027474">
    <property type="entry name" value="L-asparaginase_N"/>
</dbReference>
<dbReference type="EC" id="3.5.1.1" evidence="2"/>
<evidence type="ECO:0000313" key="12">
    <source>
        <dbReference type="EMBL" id="CUN90246.1"/>
    </source>
</evidence>
<dbReference type="SMART" id="SM00870">
    <property type="entry name" value="Asparaginase"/>
    <property type="match status" value="1"/>
</dbReference>
<dbReference type="NCBIfam" id="TIGR00520">
    <property type="entry name" value="asnASE_II"/>
    <property type="match status" value="1"/>
</dbReference>
<evidence type="ECO:0000256" key="7">
    <source>
        <dbReference type="PROSITE-ProRule" id="PRU10099"/>
    </source>
</evidence>
<evidence type="ECO:0000313" key="13">
    <source>
        <dbReference type="Proteomes" id="UP000095546"/>
    </source>
</evidence>
<feature type="domain" description="L-asparaginase N-terminal" evidence="10">
    <location>
        <begin position="5"/>
        <end position="198"/>
    </location>
</feature>
<dbReference type="InterPro" id="IPR037152">
    <property type="entry name" value="L-asparaginase_N_sf"/>
</dbReference>
<dbReference type="STRING" id="187979.ERS852385_01645"/>
<dbReference type="SUPFAM" id="SSF53774">
    <property type="entry name" value="Glutaminase/Asparaginase"/>
    <property type="match status" value="1"/>
</dbReference>
<dbReference type="Proteomes" id="UP000095546">
    <property type="component" value="Unassembled WGS sequence"/>
</dbReference>
<dbReference type="GeneID" id="83709904"/>
<comment type="catalytic activity">
    <reaction evidence="4">
        <text>L-asparagine + H2O = L-aspartate + NH4(+)</text>
        <dbReference type="Rhea" id="RHEA:21016"/>
        <dbReference type="ChEBI" id="CHEBI:15377"/>
        <dbReference type="ChEBI" id="CHEBI:28938"/>
        <dbReference type="ChEBI" id="CHEBI:29991"/>
        <dbReference type="ChEBI" id="CHEBI:58048"/>
        <dbReference type="EC" id="3.5.1.1"/>
    </reaction>
</comment>
<evidence type="ECO:0000256" key="9">
    <source>
        <dbReference type="RuleBase" id="RU004456"/>
    </source>
</evidence>
<feature type="binding site" evidence="6">
    <location>
        <begin position="94"/>
        <end position="95"/>
    </location>
    <ligand>
        <name>substrate</name>
    </ligand>
</feature>
<organism evidence="12 13">
    <name type="scientific">Mitsuokella jalaludinii</name>
    <dbReference type="NCBI Taxonomy" id="187979"/>
    <lineage>
        <taxon>Bacteria</taxon>
        <taxon>Bacillati</taxon>
        <taxon>Bacillota</taxon>
        <taxon>Negativicutes</taxon>
        <taxon>Selenomonadales</taxon>
        <taxon>Selenomonadaceae</taxon>
        <taxon>Mitsuokella</taxon>
    </lineage>
</organism>
<feature type="active site" description="O-isoaspartyl threonine intermediate" evidence="5">
    <location>
        <position position="14"/>
    </location>
</feature>